<accession>A0A084EGB9</accession>
<evidence type="ECO:0000313" key="3">
    <source>
        <dbReference type="Proteomes" id="UP000028534"/>
    </source>
</evidence>
<sequence length="479" mass="53805">MTNIDDIIAALLISVMPEVEKSTASLDEMVASLMASVDAGKRSSRDTFNNAWGSSTSPGVVAKQLRANVNELDAELAKLLPNILAKVLLRRVKRDHLSAAEARLTTDKPAITLDDIEEGNKENAGYARMVTIMRDEARLSGRTCGRASVEVIQQAARLIERSEAPRICDDIVDWKTLCTAGQQARVCRTEGWNSGSAPGVLAADWIRNEDVAERGGPSLPWITWIPQIVAIDPPQLPRGWRHGEGMEVYPATWDAFPADVFYKGFIRELGPDEKPHFLRYEDNAYPIAPFPRWEDLRSLRTADPDFDLAFREAENEARIFDGYRARHRDRLLDLISAGAVIERKRDLDLFSWSAPLGRRIIPDLAAWDAWRPWGTLFSALKTYLSADDLWDTGSVLRVWAYFLYARHLRDESEFPAFVREEFFDWQQMPISSNLYGAVRYLVPRDQLPAAKGKRATTGYSTETDAGESAGDAARENNDS</sequence>
<gene>
    <name evidence="2" type="ORF">CP98_03790</name>
</gene>
<reference evidence="2 3" key="1">
    <citation type="submission" date="2014-03" db="EMBL/GenBank/DDBJ databases">
        <title>Genome sequence of Sphingobium yanoikuyae B1.</title>
        <authorList>
            <person name="Gan H.M."/>
            <person name="Gan H.Y."/>
            <person name="Savka M.A."/>
        </authorList>
    </citation>
    <scope>NUCLEOTIDE SEQUENCE [LARGE SCALE GENOMIC DNA]</scope>
    <source>
        <strain evidence="2 3">B1</strain>
    </source>
</reference>
<organism evidence="2 3">
    <name type="scientific">Sphingobium yanoikuyae</name>
    <name type="common">Sphingomonas yanoikuyae</name>
    <dbReference type="NCBI Taxonomy" id="13690"/>
    <lineage>
        <taxon>Bacteria</taxon>
        <taxon>Pseudomonadati</taxon>
        <taxon>Pseudomonadota</taxon>
        <taxon>Alphaproteobacteria</taxon>
        <taxon>Sphingomonadales</taxon>
        <taxon>Sphingomonadaceae</taxon>
        <taxon>Sphingobium</taxon>
    </lineage>
</organism>
<comment type="caution">
    <text evidence="2">The sequence shown here is derived from an EMBL/GenBank/DDBJ whole genome shotgun (WGS) entry which is preliminary data.</text>
</comment>
<feature type="region of interest" description="Disordered" evidence="1">
    <location>
        <begin position="450"/>
        <end position="479"/>
    </location>
</feature>
<dbReference type="AlphaFoldDB" id="A0A084EGB9"/>
<dbReference type="PATRIC" id="fig|13690.10.peg.3882"/>
<dbReference type="EMBL" id="JGVR01000025">
    <property type="protein sequence ID" value="KEZ17011.1"/>
    <property type="molecule type" value="Genomic_DNA"/>
</dbReference>
<dbReference type="RefSeq" id="WP_037521560.1">
    <property type="nucleotide sequence ID" value="NZ_JGVR01000025.1"/>
</dbReference>
<proteinExistence type="predicted"/>
<evidence type="ECO:0000256" key="1">
    <source>
        <dbReference type="SAM" id="MobiDB-lite"/>
    </source>
</evidence>
<name>A0A084EGB9_SPHYA</name>
<protein>
    <submittedName>
        <fullName evidence="2">Uncharacterized protein</fullName>
    </submittedName>
</protein>
<dbReference type="Proteomes" id="UP000028534">
    <property type="component" value="Unassembled WGS sequence"/>
</dbReference>
<evidence type="ECO:0000313" key="2">
    <source>
        <dbReference type="EMBL" id="KEZ17011.1"/>
    </source>
</evidence>